<dbReference type="InterPro" id="IPR039629">
    <property type="entry name" value="R3HDM4"/>
</dbReference>
<keyword evidence="4" id="KW-1185">Reference proteome</keyword>
<dbReference type="PANTHER" id="PTHR32019:SF2">
    <property type="entry name" value="R3H DOMAIN-CONTAINING PROTEIN 4"/>
    <property type="match status" value="1"/>
</dbReference>
<dbReference type="PANTHER" id="PTHR32019">
    <property type="entry name" value="R3H DOMAIN-CONTAINING PROTEIN 4"/>
    <property type="match status" value="1"/>
</dbReference>
<dbReference type="Pfam" id="PF13902">
    <property type="entry name" value="R3H-assoc"/>
    <property type="match status" value="1"/>
</dbReference>
<dbReference type="OrthoDB" id="75169at2759"/>
<protein>
    <submittedName>
        <fullName evidence="3">R3H domain-containing protein 4</fullName>
    </submittedName>
</protein>
<dbReference type="AlphaFoldDB" id="A0A0V1BBL9"/>
<dbReference type="FunCoup" id="A0A0V1BBL9">
    <property type="interactions" value="193"/>
</dbReference>
<evidence type="ECO:0000256" key="1">
    <source>
        <dbReference type="SAM" id="Coils"/>
    </source>
</evidence>
<gene>
    <name evidence="3" type="primary">R3HDM4</name>
    <name evidence="3" type="ORF">T01_14752</name>
</gene>
<feature type="coiled-coil region" evidence="1">
    <location>
        <begin position="128"/>
        <end position="155"/>
    </location>
</feature>
<evidence type="ECO:0000313" key="3">
    <source>
        <dbReference type="EMBL" id="KRY34457.1"/>
    </source>
</evidence>
<accession>A0A0V1BBL9</accession>
<evidence type="ECO:0000313" key="4">
    <source>
        <dbReference type="Proteomes" id="UP000054776"/>
    </source>
</evidence>
<dbReference type="EMBL" id="JYDH01000067">
    <property type="protein sequence ID" value="KRY34457.1"/>
    <property type="molecule type" value="Genomic_DNA"/>
</dbReference>
<feature type="domain" description="R3H-associated N-terminal" evidence="2">
    <location>
        <begin position="143"/>
        <end position="296"/>
    </location>
</feature>
<organism evidence="3 4">
    <name type="scientific">Trichinella spiralis</name>
    <name type="common">Trichina worm</name>
    <dbReference type="NCBI Taxonomy" id="6334"/>
    <lineage>
        <taxon>Eukaryota</taxon>
        <taxon>Metazoa</taxon>
        <taxon>Ecdysozoa</taxon>
        <taxon>Nematoda</taxon>
        <taxon>Enoplea</taxon>
        <taxon>Dorylaimia</taxon>
        <taxon>Trichinellida</taxon>
        <taxon>Trichinellidae</taxon>
        <taxon>Trichinella</taxon>
    </lineage>
</organism>
<sequence>MRLKIGQNFVDEKIHPSSAHTAQNNKLNGQKHVDNFNDKQVLNSCCVSRVITGTCVSAVVWTCVHFLLLRSWVCFRSKIPEQSSTWRHRKALLLQLQDQFPWLADVIGDLPTPVESTRRRRIRRRTRNHDMQSARARFEEEINELRNTQRRLNSRRMRRHENTRMLLNLFDPDDIHFDVCIDDFAEYQSVFSQLFTDSEKMQVSGIRLWRSYLSKFSLTSCLFLHGIKLWNDFVEMSEEEQAAILSEKCESRKKWENCWNRNSNSKERAKTEKKLDAIDSQDARYANVDSRMKATLGVGNLYADQLEAFECELTEHFTKLPKVKCVKWVKLSSDRMLLHAVSQWLFLKSRSHNKAGKRITTVTNPRCDFVAPKMTLAAYLKEKNEC</sequence>
<name>A0A0V1BBL9_TRISP</name>
<dbReference type="InterPro" id="IPR025952">
    <property type="entry name" value="R3H-assoc_dom"/>
</dbReference>
<reference evidence="3 4" key="1">
    <citation type="submission" date="2015-01" db="EMBL/GenBank/DDBJ databases">
        <title>Evolution of Trichinella species and genotypes.</title>
        <authorList>
            <person name="Korhonen P.K."/>
            <person name="Edoardo P."/>
            <person name="Giuseppe L.R."/>
            <person name="Gasser R.B."/>
        </authorList>
    </citation>
    <scope>NUCLEOTIDE SEQUENCE [LARGE SCALE GENOMIC DNA]</scope>
    <source>
        <strain evidence="3">ISS3</strain>
    </source>
</reference>
<evidence type="ECO:0000259" key="2">
    <source>
        <dbReference type="Pfam" id="PF13902"/>
    </source>
</evidence>
<proteinExistence type="predicted"/>
<dbReference type="InParanoid" id="A0A0V1BBL9"/>
<comment type="caution">
    <text evidence="3">The sequence shown here is derived from an EMBL/GenBank/DDBJ whole genome shotgun (WGS) entry which is preliminary data.</text>
</comment>
<dbReference type="STRING" id="6334.A0A0V1BBL9"/>
<dbReference type="Proteomes" id="UP000054776">
    <property type="component" value="Unassembled WGS sequence"/>
</dbReference>
<keyword evidence="1" id="KW-0175">Coiled coil</keyword>